<keyword evidence="4" id="KW-1185">Reference proteome</keyword>
<reference evidence="3" key="2">
    <citation type="submission" date="2017-09" db="EMBL/GenBank/DDBJ databases">
        <authorList>
            <person name="Perez-Cataluna A."/>
            <person name="Figueras M.J."/>
            <person name="Salas-Masso N."/>
        </authorList>
    </citation>
    <scope>NUCLEOTIDE SEQUENCE</scope>
    <source>
        <strain evidence="3">CECT 7727</strain>
    </source>
</reference>
<dbReference type="STRING" id="505249.SAMN06295997_10539"/>
<evidence type="ECO:0000313" key="3">
    <source>
        <dbReference type="EMBL" id="PHO16168.1"/>
    </source>
</evidence>
<dbReference type="Proteomes" id="UP000264693">
    <property type="component" value="Chromosome"/>
</dbReference>
<keyword evidence="1" id="KW-1133">Transmembrane helix</keyword>
<feature type="transmembrane region" description="Helical" evidence="1">
    <location>
        <begin position="20"/>
        <end position="38"/>
    </location>
</feature>
<evidence type="ECO:0000313" key="4">
    <source>
        <dbReference type="Proteomes" id="UP000224740"/>
    </source>
</evidence>
<organism evidence="2 5">
    <name type="scientific">Malaciobacter marinus</name>
    <dbReference type="NCBI Taxonomy" id="505249"/>
    <lineage>
        <taxon>Bacteria</taxon>
        <taxon>Pseudomonadati</taxon>
        <taxon>Campylobacterota</taxon>
        <taxon>Epsilonproteobacteria</taxon>
        <taxon>Campylobacterales</taxon>
        <taxon>Arcobacteraceae</taxon>
        <taxon>Malaciobacter</taxon>
    </lineage>
</organism>
<keyword evidence="1" id="KW-0812">Transmembrane</keyword>
<sequence length="198" mass="23143">MKKKFNLSQTFRKWHRDLGYLVIGITIVYSLSGIMLSFRDLHIFEKEYMLTSKIEKNLKNPEDSFIDSFIKNEEKSNLPSHVVKKSVIDSLKQIENTDTYIKYQISRKKDLKTITYYKNSGEVIYSISAYPTFIKPFIDAHKSSSQDKWLYLSLTYSVILFFLAISAIFMVKGKNGFRQRGVYLTLLGIILIALFLYI</sequence>
<feature type="transmembrane region" description="Helical" evidence="1">
    <location>
        <begin position="149"/>
        <end position="169"/>
    </location>
</feature>
<keyword evidence="1" id="KW-0472">Membrane</keyword>
<accession>A0A1T5ABP6</accession>
<dbReference type="EMBL" id="CP032101">
    <property type="protein sequence ID" value="AXX87506.1"/>
    <property type="molecule type" value="Genomic_DNA"/>
</dbReference>
<dbReference type="KEGG" id="amar:AMRN_1778"/>
<dbReference type="AlphaFoldDB" id="A0A1T5ABP6"/>
<reference evidence="2 5" key="3">
    <citation type="submission" date="2018-08" db="EMBL/GenBank/DDBJ databases">
        <title>Complete genome of the Arcobacter marinus type strain JCM 15502.</title>
        <authorList>
            <person name="Miller W.G."/>
            <person name="Yee E."/>
            <person name="Huynh S."/>
            <person name="Parker C.T."/>
        </authorList>
    </citation>
    <scope>NUCLEOTIDE SEQUENCE [LARGE SCALE GENOMIC DNA]</scope>
    <source>
        <strain evidence="2 5">JCM 15502</strain>
    </source>
</reference>
<evidence type="ECO:0000313" key="2">
    <source>
        <dbReference type="EMBL" id="AXX87506.1"/>
    </source>
</evidence>
<dbReference type="Proteomes" id="UP000224740">
    <property type="component" value="Unassembled WGS sequence"/>
</dbReference>
<name>A0A1T5ABP6_9BACT</name>
<dbReference type="EMBL" id="NXAO01000013">
    <property type="protein sequence ID" value="PHO16168.1"/>
    <property type="molecule type" value="Genomic_DNA"/>
</dbReference>
<evidence type="ECO:0000313" key="5">
    <source>
        <dbReference type="Proteomes" id="UP000264693"/>
    </source>
</evidence>
<gene>
    <name evidence="2" type="ORF">AMRN_1778</name>
    <name evidence="3" type="ORF">CPH92_03045</name>
</gene>
<proteinExistence type="predicted"/>
<evidence type="ECO:0000256" key="1">
    <source>
        <dbReference type="SAM" id="Phobius"/>
    </source>
</evidence>
<protein>
    <submittedName>
        <fullName evidence="2">Putative membrane protein</fullName>
    </submittedName>
</protein>
<dbReference type="RefSeq" id="WP_079577462.1">
    <property type="nucleotide sequence ID" value="NZ_CP032101.1"/>
</dbReference>
<feature type="transmembrane region" description="Helical" evidence="1">
    <location>
        <begin position="181"/>
        <end position="197"/>
    </location>
</feature>
<reference evidence="4" key="1">
    <citation type="submission" date="2017-09" db="EMBL/GenBank/DDBJ databases">
        <title>Arcobacter canalis sp. nov., a new species isolated from a water canal contaminated with urban sewage.</title>
        <authorList>
            <person name="Perez-Cataluna A."/>
            <person name="Salas-Masso N."/>
            <person name="Figueras M.J."/>
        </authorList>
    </citation>
    <scope>NUCLEOTIDE SEQUENCE [LARGE SCALE GENOMIC DNA]</scope>
    <source>
        <strain evidence="4">CECT 7727</strain>
    </source>
</reference>